<comment type="catalytic activity">
    <reaction evidence="8">
        <text>(sulfur carrier)-H + L-cysteine = (sulfur carrier)-SH + L-alanine</text>
        <dbReference type="Rhea" id="RHEA:43892"/>
        <dbReference type="Rhea" id="RHEA-COMP:14737"/>
        <dbReference type="Rhea" id="RHEA-COMP:14739"/>
        <dbReference type="ChEBI" id="CHEBI:29917"/>
        <dbReference type="ChEBI" id="CHEBI:35235"/>
        <dbReference type="ChEBI" id="CHEBI:57972"/>
        <dbReference type="ChEBI" id="CHEBI:64428"/>
        <dbReference type="EC" id="2.8.1.7"/>
    </reaction>
</comment>
<evidence type="ECO:0000256" key="3">
    <source>
        <dbReference type="ARBA" id="ARBA00010447"/>
    </source>
</evidence>
<evidence type="ECO:0000259" key="9">
    <source>
        <dbReference type="Pfam" id="PF00266"/>
    </source>
</evidence>
<reference evidence="10 11" key="1">
    <citation type="journal article" date="2024" name="Elife">
        <title>Polysaccharide breakdown products drive degradation-dispersal cycles of foraging bacteria through changes in metabolism and motility.</title>
        <authorList>
            <person name="Stubbusch A.K."/>
            <person name="Keegstra J.M."/>
            <person name="Schwartzman J."/>
            <person name="Pontrelli S."/>
            <person name="Clerc E.E."/>
            <person name="Stocker R."/>
            <person name="Magnabosco C."/>
            <person name="Schubert O.T."/>
            <person name="Ackermann M."/>
            <person name="D'Souza G.G."/>
        </authorList>
    </citation>
    <scope>NUCLEOTIDE SEQUENCE [LARGE SCALE GENOMIC DNA]</scope>
    <source>
        <strain evidence="10 11">ZF270</strain>
    </source>
</reference>
<evidence type="ECO:0000313" key="11">
    <source>
        <dbReference type="Proteomes" id="UP001441914"/>
    </source>
</evidence>
<protein>
    <recommendedName>
        <fullName evidence="5">Probable cysteine desulfurase</fullName>
        <ecNumber evidence="4">2.8.1.7</ecNumber>
    </recommendedName>
</protein>
<evidence type="ECO:0000256" key="8">
    <source>
        <dbReference type="ARBA" id="ARBA00050776"/>
    </source>
</evidence>
<comment type="similarity">
    <text evidence="3">Belongs to the class-V pyridoxal-phosphate-dependent aminotransferase family. Csd subfamily.</text>
</comment>
<dbReference type="EC" id="2.8.1.7" evidence="4"/>
<dbReference type="PANTHER" id="PTHR43586:SF8">
    <property type="entry name" value="CYSTEINE DESULFURASE 1, CHLOROPLASTIC"/>
    <property type="match status" value="1"/>
</dbReference>
<dbReference type="NCBIfam" id="TIGR01979">
    <property type="entry name" value="sufS"/>
    <property type="match status" value="1"/>
</dbReference>
<dbReference type="InterPro" id="IPR016454">
    <property type="entry name" value="Cysteine_dSase"/>
</dbReference>
<dbReference type="Gene3D" id="3.90.1150.10">
    <property type="entry name" value="Aspartate Aminotransferase, domain 1"/>
    <property type="match status" value="1"/>
</dbReference>
<dbReference type="GO" id="GO:0030170">
    <property type="term" value="F:pyridoxal phosphate binding"/>
    <property type="evidence" value="ECO:0007669"/>
    <property type="project" value="InterPro"/>
</dbReference>
<name>A0AAN0LLQ5_9VIBR</name>
<feature type="domain" description="Aminotransferase class V" evidence="9">
    <location>
        <begin position="24"/>
        <end position="392"/>
    </location>
</feature>
<dbReference type="Gene3D" id="3.40.640.10">
    <property type="entry name" value="Type I PLP-dependent aspartate aminotransferase-like (Major domain)"/>
    <property type="match status" value="1"/>
</dbReference>
<comment type="function">
    <text evidence="2">Catalyzes the removal of elemental sulfur and selenium atoms from L-cysteine, L-cystine, L-selenocysteine, and L-selenocystine to produce L-alanine.</text>
</comment>
<dbReference type="InterPro" id="IPR015422">
    <property type="entry name" value="PyrdxlP-dep_Trfase_small"/>
</dbReference>
<proteinExistence type="inferred from homology"/>
<dbReference type="PIRSF" id="PIRSF005572">
    <property type="entry name" value="NifS"/>
    <property type="match status" value="1"/>
</dbReference>
<accession>A0AAN0LLQ5</accession>
<dbReference type="InterPro" id="IPR022471">
    <property type="entry name" value="Cys_desulphurase_CdsA"/>
</dbReference>
<dbReference type="CDD" id="cd06453">
    <property type="entry name" value="SufS_like"/>
    <property type="match status" value="1"/>
</dbReference>
<dbReference type="InterPro" id="IPR015424">
    <property type="entry name" value="PyrdxlP-dep_Trfase"/>
</dbReference>
<evidence type="ECO:0000256" key="1">
    <source>
        <dbReference type="ARBA" id="ARBA00001933"/>
    </source>
</evidence>
<dbReference type="Pfam" id="PF00266">
    <property type="entry name" value="Aminotran_5"/>
    <property type="match status" value="1"/>
</dbReference>
<gene>
    <name evidence="10" type="primary">csdA</name>
    <name evidence="10" type="ORF">QYQ95_11670</name>
</gene>
<dbReference type="AlphaFoldDB" id="A0AAN0LLQ5"/>
<sequence length="403" mass="44180">MLDINHIREQFPALSQTINQQPLIYLDSAATTQKPQVVIDAISQYYSKQNANVHRGSHSLTANATSQFEAARDKVAQFIGATSSKEIIWTRGATEALNLIAQTYARSTLQPGDEILVSEMEHHANIVPWQIVAEQTGARVVKVPMTSDCEFDLQAFDHLLNDKTKIVALAQITNVTGSRQPIKAVIEKAHMKNAIVVVDGAQGIVHEPVDVSSLDADFYVFSGHKLYAPAGIGVLYGKLELLEAMPPWHGGGKMVERVSFSGTTFSELPGKFEAGTPNVAGAIALRTAIEWLHQFEQHDVETHIHQLQQKTYQALNQLDDIQVLGYKPNSSVITFVMDGVHHQDIATLLDQQGIAVRAGHHCAHPLMDALNVKGTVRVSFGIYNNMGDVEKLVAAIEKAVDML</sequence>
<evidence type="ECO:0000256" key="2">
    <source>
        <dbReference type="ARBA" id="ARBA00002824"/>
    </source>
</evidence>
<keyword evidence="11" id="KW-1185">Reference proteome</keyword>
<evidence type="ECO:0000256" key="6">
    <source>
        <dbReference type="ARBA" id="ARBA00022679"/>
    </source>
</evidence>
<dbReference type="RefSeq" id="WP_016768335.1">
    <property type="nucleotide sequence ID" value="NZ_AIDR02000018.1"/>
</dbReference>
<dbReference type="GO" id="GO:0031071">
    <property type="term" value="F:cysteine desulfurase activity"/>
    <property type="evidence" value="ECO:0007669"/>
    <property type="project" value="UniProtKB-EC"/>
</dbReference>
<dbReference type="NCBIfam" id="TIGR03392">
    <property type="entry name" value="FeS_syn_CsdA"/>
    <property type="match status" value="1"/>
</dbReference>
<dbReference type="InterPro" id="IPR015421">
    <property type="entry name" value="PyrdxlP-dep_Trfase_major"/>
</dbReference>
<dbReference type="GO" id="GO:0006534">
    <property type="term" value="P:cysteine metabolic process"/>
    <property type="evidence" value="ECO:0007669"/>
    <property type="project" value="InterPro"/>
</dbReference>
<keyword evidence="7" id="KW-0663">Pyridoxal phosphate</keyword>
<organism evidence="10 11">
    <name type="scientific">Vibrio cyclitrophicus ZF270</name>
    <dbReference type="NCBI Taxonomy" id="1136176"/>
    <lineage>
        <taxon>Bacteria</taxon>
        <taxon>Pseudomonadati</taxon>
        <taxon>Pseudomonadota</taxon>
        <taxon>Gammaproteobacteria</taxon>
        <taxon>Vibrionales</taxon>
        <taxon>Vibrionaceae</taxon>
        <taxon>Vibrio</taxon>
    </lineage>
</organism>
<evidence type="ECO:0000256" key="5">
    <source>
        <dbReference type="ARBA" id="ARBA00021850"/>
    </source>
</evidence>
<evidence type="ECO:0000256" key="4">
    <source>
        <dbReference type="ARBA" id="ARBA00012239"/>
    </source>
</evidence>
<comment type="cofactor">
    <cofactor evidence="1">
        <name>pyridoxal 5'-phosphate</name>
        <dbReference type="ChEBI" id="CHEBI:597326"/>
    </cofactor>
</comment>
<dbReference type="InterPro" id="IPR010970">
    <property type="entry name" value="Cys_dSase_SufS"/>
</dbReference>
<dbReference type="Proteomes" id="UP001441914">
    <property type="component" value="Chromosome 1"/>
</dbReference>
<keyword evidence="6 10" id="KW-0808">Transferase</keyword>
<dbReference type="InterPro" id="IPR000192">
    <property type="entry name" value="Aminotrans_V_dom"/>
</dbReference>
<evidence type="ECO:0000256" key="7">
    <source>
        <dbReference type="ARBA" id="ARBA00022898"/>
    </source>
</evidence>
<dbReference type="SUPFAM" id="SSF53383">
    <property type="entry name" value="PLP-dependent transferases"/>
    <property type="match status" value="1"/>
</dbReference>
<evidence type="ECO:0000313" key="10">
    <source>
        <dbReference type="EMBL" id="WZS85124.1"/>
    </source>
</evidence>
<dbReference type="GO" id="GO:0016226">
    <property type="term" value="P:iron-sulfur cluster assembly"/>
    <property type="evidence" value="ECO:0007669"/>
    <property type="project" value="InterPro"/>
</dbReference>
<dbReference type="PANTHER" id="PTHR43586">
    <property type="entry name" value="CYSTEINE DESULFURASE"/>
    <property type="match status" value="1"/>
</dbReference>
<dbReference type="EMBL" id="CP135176">
    <property type="protein sequence ID" value="WZS85124.1"/>
    <property type="molecule type" value="Genomic_DNA"/>
</dbReference>